<dbReference type="InterPro" id="IPR002656">
    <property type="entry name" value="Acyl_transf_3_dom"/>
</dbReference>
<keyword evidence="1" id="KW-0812">Transmembrane</keyword>
<feature type="transmembrane region" description="Helical" evidence="1">
    <location>
        <begin position="261"/>
        <end position="283"/>
    </location>
</feature>
<keyword evidence="1" id="KW-0472">Membrane</keyword>
<dbReference type="GO" id="GO:0016747">
    <property type="term" value="F:acyltransferase activity, transferring groups other than amino-acyl groups"/>
    <property type="evidence" value="ECO:0007669"/>
    <property type="project" value="InterPro"/>
</dbReference>
<feature type="transmembrane region" description="Helical" evidence="1">
    <location>
        <begin position="74"/>
        <end position="95"/>
    </location>
</feature>
<feature type="transmembrane region" description="Helical" evidence="1">
    <location>
        <begin position="232"/>
        <end position="254"/>
    </location>
</feature>
<dbReference type="Pfam" id="PF01757">
    <property type="entry name" value="Acyl_transf_3"/>
    <property type="match status" value="1"/>
</dbReference>
<feature type="transmembrane region" description="Helical" evidence="1">
    <location>
        <begin position="12"/>
        <end position="30"/>
    </location>
</feature>
<dbReference type="PANTHER" id="PTHR37312">
    <property type="entry name" value="MEMBRANE-BOUND ACYLTRANSFERASE YKRP-RELATED"/>
    <property type="match status" value="1"/>
</dbReference>
<proteinExistence type="predicted"/>
<evidence type="ECO:0000256" key="1">
    <source>
        <dbReference type="SAM" id="Phobius"/>
    </source>
</evidence>
<name>A0AAW4G8P6_GORRU</name>
<comment type="caution">
    <text evidence="3">The sequence shown here is derived from an EMBL/GenBank/DDBJ whole genome shotgun (WGS) entry which is preliminary data.</text>
</comment>
<feature type="transmembrane region" description="Helical" evidence="1">
    <location>
        <begin position="115"/>
        <end position="135"/>
    </location>
</feature>
<dbReference type="Proteomes" id="UP001195196">
    <property type="component" value="Unassembled WGS sequence"/>
</dbReference>
<sequence>MTSRQSRQVPVELLRILGVIAIVAGHVWDNQFTREAIYTWHVPVFFVLTGYFWKRKDPQGVSTSAYIRTRARRLLVPYGMWLVLIAVPFVAVLTVRDSHFPIDTIGRMLWGGAAIGRPFSAFWFVTALFFAVLLLRAMRRFPGRVSWVVAIAAVTVAYVTDGALAKVPLSFGVAVPALIFILAGAAFRSLRSSVKPAPLVAVVLIGASAAAVITGLSRPLDLKQADFGTPVLSVLVAVAISFGLIVLAETVVAWTGRAADWTLQLAAGGFMVVLSHAAILWLLDTPPTGRWIDFAVALLLPWGAALVLRYTAVSPYLLGVDRICRQRPTTPPASDRNRFEDSI</sequence>
<keyword evidence="3" id="KW-0012">Acyltransferase</keyword>
<gene>
    <name evidence="3" type="ORF">JTZ10_17225</name>
</gene>
<feature type="transmembrane region" description="Helical" evidence="1">
    <location>
        <begin position="171"/>
        <end position="187"/>
    </location>
</feature>
<dbReference type="EMBL" id="JAFFGU010000009">
    <property type="protein sequence ID" value="MBM7279494.1"/>
    <property type="molecule type" value="Genomic_DNA"/>
</dbReference>
<feature type="transmembrane region" description="Helical" evidence="1">
    <location>
        <begin position="147"/>
        <end position="165"/>
    </location>
</feature>
<evidence type="ECO:0000313" key="4">
    <source>
        <dbReference type="Proteomes" id="UP001195196"/>
    </source>
</evidence>
<organism evidence="3 4">
    <name type="scientific">Gordonia rubripertincta</name>
    <name type="common">Rhodococcus corallinus</name>
    <dbReference type="NCBI Taxonomy" id="36822"/>
    <lineage>
        <taxon>Bacteria</taxon>
        <taxon>Bacillati</taxon>
        <taxon>Actinomycetota</taxon>
        <taxon>Actinomycetes</taxon>
        <taxon>Mycobacteriales</taxon>
        <taxon>Gordoniaceae</taxon>
        <taxon>Gordonia</taxon>
    </lineage>
</organism>
<evidence type="ECO:0000259" key="2">
    <source>
        <dbReference type="Pfam" id="PF01757"/>
    </source>
</evidence>
<dbReference type="PANTHER" id="PTHR37312:SF1">
    <property type="entry name" value="MEMBRANE-BOUND ACYLTRANSFERASE YKRP-RELATED"/>
    <property type="match status" value="1"/>
</dbReference>
<dbReference type="InterPro" id="IPR052734">
    <property type="entry name" value="Nod_factor_acetyltransferase"/>
</dbReference>
<keyword evidence="3" id="KW-0808">Transferase</keyword>
<reference evidence="3" key="1">
    <citation type="submission" date="2021-02" db="EMBL/GenBank/DDBJ databases">
        <title>Taxonomy, biology and ecology of Rhodococcus bacteria occurring in California pistachio and other woody hosts as revealed by genome sequence analyses.</title>
        <authorList>
            <person name="Riely B."/>
            <person name="Gai Y."/>
        </authorList>
    </citation>
    <scope>NUCLEOTIDE SEQUENCE</scope>
    <source>
        <strain evidence="3">BP-295</strain>
    </source>
</reference>
<feature type="transmembrane region" description="Helical" evidence="1">
    <location>
        <begin position="199"/>
        <end position="220"/>
    </location>
</feature>
<keyword evidence="1" id="KW-1133">Transmembrane helix</keyword>
<dbReference type="AlphaFoldDB" id="A0AAW4G8P6"/>
<feature type="domain" description="Acyltransferase 3" evidence="2">
    <location>
        <begin position="12"/>
        <end position="283"/>
    </location>
</feature>
<evidence type="ECO:0000313" key="3">
    <source>
        <dbReference type="EMBL" id="MBM7279494.1"/>
    </source>
</evidence>
<feature type="transmembrane region" description="Helical" evidence="1">
    <location>
        <begin position="295"/>
        <end position="318"/>
    </location>
</feature>
<feature type="transmembrane region" description="Helical" evidence="1">
    <location>
        <begin position="36"/>
        <end position="53"/>
    </location>
</feature>
<accession>A0AAW4G8P6</accession>
<protein>
    <submittedName>
        <fullName evidence="3">Acyltransferase</fullName>
    </submittedName>
</protein>